<dbReference type="Proteomes" id="UP000664122">
    <property type="component" value="Unassembled WGS sequence"/>
</dbReference>
<evidence type="ECO:0000313" key="2">
    <source>
        <dbReference type="EMBL" id="MBO0664280.1"/>
    </source>
</evidence>
<gene>
    <name evidence="2" type="ORF">J1C48_16995</name>
</gene>
<evidence type="ECO:0000256" key="1">
    <source>
        <dbReference type="ARBA" id="ARBA00023002"/>
    </source>
</evidence>
<evidence type="ECO:0000313" key="3">
    <source>
        <dbReference type="Proteomes" id="UP000664122"/>
    </source>
</evidence>
<dbReference type="PRINTS" id="PR00411">
    <property type="entry name" value="PNDRDTASEI"/>
</dbReference>
<keyword evidence="1" id="KW-0560">Oxidoreductase</keyword>
<dbReference type="InterPro" id="IPR050982">
    <property type="entry name" value="Auxin_biosynth/cation_transpt"/>
</dbReference>
<sequence length="493" mass="54058">MLQNHPQAEARLDALAAQIRRDIEMMRFATRPWVLPAPGQGPEMPDVVILGAGQSGLAAGWGLKRHGVTNVVLLDASPAGCEGVWETYARNYEIRSPKETTGIEGGIPSLSIEAYTVARLGQPAWDAMGGVPRTIWMDYLRWFRSFAGLEIRNDTRVERIDYDADGVSLSLAGGGTMRARLLVLATGMEGGGAWVTPGIVSENLPRHVWNHSADVFDERHLSGKRVAVLGAGAAAFDMAVTALDAGAERVDMLIRRPELPLRDVLRWFETGGFLVHAARIPPEVKWQISSYVGGLRQAPAAHHFHRACTFENFKIHVGSGIEALSWTGSEIALRTPRRLWGFDHLFAATGVGVNMALRPELSRLREEAALWRDRFTPPAGEERSPKLDFPWLDDYAFTERTPGSAPGIDRVLAFNQLSAMSMGSFASVSIAAFLHGTPRLVQAVTRRLFDEQIDKIMPQLEALTAPGVVVPDAMARWLAEEERAVAEMCLAGE</sequence>
<reference evidence="2" key="1">
    <citation type="submission" date="2021-03" db="EMBL/GenBank/DDBJ databases">
        <title>Whole genome sequence of Jiella sp. CQZ9-1.</title>
        <authorList>
            <person name="Tuo L."/>
        </authorList>
    </citation>
    <scope>NUCLEOTIDE SEQUENCE</scope>
    <source>
        <strain evidence="2">CQZ9-1</strain>
    </source>
</reference>
<protein>
    <submittedName>
        <fullName evidence="2">NAD(P)/FAD-dependent oxidoreductase</fullName>
    </submittedName>
</protein>
<accession>A0A939JVJ5</accession>
<dbReference type="GO" id="GO:0050660">
    <property type="term" value="F:flavin adenine dinucleotide binding"/>
    <property type="evidence" value="ECO:0007669"/>
    <property type="project" value="TreeGrafter"/>
</dbReference>
<organism evidence="2 3">
    <name type="scientific">Jiella flava</name>
    <dbReference type="NCBI Taxonomy" id="2816857"/>
    <lineage>
        <taxon>Bacteria</taxon>
        <taxon>Pseudomonadati</taxon>
        <taxon>Pseudomonadota</taxon>
        <taxon>Alphaproteobacteria</taxon>
        <taxon>Hyphomicrobiales</taxon>
        <taxon>Aurantimonadaceae</taxon>
        <taxon>Jiella</taxon>
    </lineage>
</organism>
<dbReference type="InterPro" id="IPR036188">
    <property type="entry name" value="FAD/NAD-bd_sf"/>
</dbReference>
<dbReference type="Pfam" id="PF13738">
    <property type="entry name" value="Pyr_redox_3"/>
    <property type="match status" value="1"/>
</dbReference>
<dbReference type="SUPFAM" id="SSF51905">
    <property type="entry name" value="FAD/NAD(P)-binding domain"/>
    <property type="match status" value="2"/>
</dbReference>
<proteinExistence type="predicted"/>
<dbReference type="AlphaFoldDB" id="A0A939JVJ5"/>
<dbReference type="Gene3D" id="3.50.50.60">
    <property type="entry name" value="FAD/NAD(P)-binding domain"/>
    <property type="match status" value="1"/>
</dbReference>
<name>A0A939JVJ5_9HYPH</name>
<dbReference type="GO" id="GO:0004497">
    <property type="term" value="F:monooxygenase activity"/>
    <property type="evidence" value="ECO:0007669"/>
    <property type="project" value="TreeGrafter"/>
</dbReference>
<dbReference type="PANTHER" id="PTHR43539">
    <property type="entry name" value="FLAVIN-BINDING MONOOXYGENASE-LIKE PROTEIN (AFU_ORTHOLOGUE AFUA_4G09220)"/>
    <property type="match status" value="1"/>
</dbReference>
<dbReference type="EMBL" id="JAFMPP010000019">
    <property type="protein sequence ID" value="MBO0664280.1"/>
    <property type="molecule type" value="Genomic_DNA"/>
</dbReference>
<dbReference type="PANTHER" id="PTHR43539:SF91">
    <property type="entry name" value="FAD-DEPENDENT URATE HYDROXYLASE"/>
    <property type="match status" value="1"/>
</dbReference>
<keyword evidence="3" id="KW-1185">Reference proteome</keyword>
<comment type="caution">
    <text evidence="2">The sequence shown here is derived from an EMBL/GenBank/DDBJ whole genome shotgun (WGS) entry which is preliminary data.</text>
</comment>